<reference evidence="2 3" key="1">
    <citation type="journal article" date="2009" name="J. Bacteriol.">
        <title>Draft genome sequence of the extremely acidophilic bacterium Acidithiobacillus caldus ATCC 51756 reveals metabolic versatility in the genus Acidithiobacillus.</title>
        <authorList>
            <person name="Valdes J."/>
            <person name="Quatrini R."/>
            <person name="Hallberg K."/>
            <person name="Dopson M."/>
            <person name="Valenzuela P.D."/>
            <person name="Holmes D.S."/>
        </authorList>
    </citation>
    <scope>NUCLEOTIDE SEQUENCE [LARGE SCALE GENOMIC DNA]</scope>
    <source>
        <strain evidence="3">ATCC 51756 / DSM 8584 / KU</strain>
    </source>
</reference>
<evidence type="ECO:0000313" key="3">
    <source>
        <dbReference type="Proteomes" id="UP000005522"/>
    </source>
</evidence>
<sequence>MQDRKKNKITQLDSEKVLRFCAIYRKPDRTPREEAELALFHAEIFQTASRIVWNIARKAGFFDEDMVTDCITGLVDFCCTQYDAEKMPSFSRYLNNIARAYLLKHRDFLSFSKRMTECGFDSRDYLTQSVYGSPDTQPKAVSQVHVDGDMDACADIREDDIDPYYALTHSTEMVVEAMEEPASDEVDWQDLRSTPVSLSAWVDMTITYVRSAEIGETALSERAAEILRQIRAVSSASLADIAKRLMSRARSGCAVSRVLLERMAETLLDPENSPALITKILAALDILAEREQDAVPESDTGETVNHEVVAHEVVNHEVDRFGEAVCVAAGKKEDSEVKDLGELIDPKDLYKGRTPPRKPGMEEAPPSFDEEPEPKPTERVRASVQTLPQRTFRRGFPPRVAPGQIELRLGVA</sequence>
<dbReference type="Proteomes" id="UP000005522">
    <property type="component" value="Chromosome"/>
</dbReference>
<proteinExistence type="predicted"/>
<dbReference type="HOGENOM" id="CLU_675484_0_0_6"/>
<protein>
    <submittedName>
        <fullName evidence="2">Uncharacterized protein</fullName>
    </submittedName>
</protein>
<name>A0A059ZW48_ACICK</name>
<accession>A0A059ZW48</accession>
<dbReference type="EMBL" id="CP005986">
    <property type="protein sequence ID" value="AIA55785.1"/>
    <property type="molecule type" value="Genomic_DNA"/>
</dbReference>
<dbReference type="KEGG" id="acz:Acaty_c1926"/>
<evidence type="ECO:0000256" key="1">
    <source>
        <dbReference type="SAM" id="MobiDB-lite"/>
    </source>
</evidence>
<dbReference type="RefSeq" id="WP_004873068.1">
    <property type="nucleotide sequence ID" value="NZ_CP005986.1"/>
</dbReference>
<dbReference type="AlphaFoldDB" id="A0A059ZW48"/>
<evidence type="ECO:0000313" key="2">
    <source>
        <dbReference type="EMBL" id="AIA55785.1"/>
    </source>
</evidence>
<gene>
    <name evidence="2" type="ORF">Acaty_c1926</name>
</gene>
<feature type="region of interest" description="Disordered" evidence="1">
    <location>
        <begin position="346"/>
        <end position="399"/>
    </location>
</feature>
<organism evidence="2 3">
    <name type="scientific">Acidithiobacillus caldus (strain ATCC 51756 / DSM 8584 / KU)</name>
    <dbReference type="NCBI Taxonomy" id="637389"/>
    <lineage>
        <taxon>Bacteria</taxon>
        <taxon>Pseudomonadati</taxon>
        <taxon>Pseudomonadota</taxon>
        <taxon>Acidithiobacillia</taxon>
        <taxon>Acidithiobacillales</taxon>
        <taxon>Acidithiobacillaceae</taxon>
        <taxon>Acidithiobacillus</taxon>
    </lineage>
</organism>